<dbReference type="Proteomes" id="UP000634136">
    <property type="component" value="Unassembled WGS sequence"/>
</dbReference>
<accession>A0A834T6J6</accession>
<dbReference type="EMBL" id="JAAIUW010000009">
    <property type="protein sequence ID" value="KAF7815966.1"/>
    <property type="molecule type" value="Genomic_DNA"/>
</dbReference>
<evidence type="ECO:0000313" key="2">
    <source>
        <dbReference type="Proteomes" id="UP000634136"/>
    </source>
</evidence>
<reference evidence="1" key="1">
    <citation type="submission" date="2020-09" db="EMBL/GenBank/DDBJ databases">
        <title>Genome-Enabled Discovery of Anthraquinone Biosynthesis in Senna tora.</title>
        <authorList>
            <person name="Kang S.-H."/>
            <person name="Pandey R.P."/>
            <person name="Lee C.-M."/>
            <person name="Sim J.-S."/>
            <person name="Jeong J.-T."/>
            <person name="Choi B.-S."/>
            <person name="Jung M."/>
            <person name="Ginzburg D."/>
            <person name="Zhao K."/>
            <person name="Won S.Y."/>
            <person name="Oh T.-J."/>
            <person name="Yu Y."/>
            <person name="Kim N.-H."/>
            <person name="Lee O.R."/>
            <person name="Lee T.-H."/>
            <person name="Bashyal P."/>
            <person name="Kim T.-S."/>
            <person name="Lee W.-H."/>
            <person name="Kawkins C."/>
            <person name="Kim C.-K."/>
            <person name="Kim J.S."/>
            <person name="Ahn B.O."/>
            <person name="Rhee S.Y."/>
            <person name="Sohng J.K."/>
        </authorList>
    </citation>
    <scope>NUCLEOTIDE SEQUENCE</scope>
    <source>
        <tissue evidence="1">Leaf</tissue>
    </source>
</reference>
<name>A0A834T6J6_9FABA</name>
<gene>
    <name evidence="1" type="ORF">G2W53_029935</name>
</gene>
<sequence length="26" mass="2664">MAEFRVGKGINGGDGVICGNVEDGRL</sequence>
<protein>
    <submittedName>
        <fullName evidence="1">Uncharacterized protein</fullName>
    </submittedName>
</protein>
<organism evidence="1 2">
    <name type="scientific">Senna tora</name>
    <dbReference type="NCBI Taxonomy" id="362788"/>
    <lineage>
        <taxon>Eukaryota</taxon>
        <taxon>Viridiplantae</taxon>
        <taxon>Streptophyta</taxon>
        <taxon>Embryophyta</taxon>
        <taxon>Tracheophyta</taxon>
        <taxon>Spermatophyta</taxon>
        <taxon>Magnoliopsida</taxon>
        <taxon>eudicotyledons</taxon>
        <taxon>Gunneridae</taxon>
        <taxon>Pentapetalae</taxon>
        <taxon>rosids</taxon>
        <taxon>fabids</taxon>
        <taxon>Fabales</taxon>
        <taxon>Fabaceae</taxon>
        <taxon>Caesalpinioideae</taxon>
        <taxon>Cassia clade</taxon>
        <taxon>Senna</taxon>
    </lineage>
</organism>
<comment type="caution">
    <text evidence="1">The sequence shown here is derived from an EMBL/GenBank/DDBJ whole genome shotgun (WGS) entry which is preliminary data.</text>
</comment>
<proteinExistence type="predicted"/>
<dbReference type="AlphaFoldDB" id="A0A834T6J6"/>
<evidence type="ECO:0000313" key="1">
    <source>
        <dbReference type="EMBL" id="KAF7815966.1"/>
    </source>
</evidence>
<keyword evidence="2" id="KW-1185">Reference proteome</keyword>